<keyword evidence="4" id="KW-0732">Signal</keyword>
<feature type="region of interest" description="Disordered" evidence="3">
    <location>
        <begin position="106"/>
        <end position="140"/>
    </location>
</feature>
<dbReference type="SUPFAM" id="SSF49695">
    <property type="entry name" value="gamma-Crystallin-like"/>
    <property type="match status" value="2"/>
</dbReference>
<keyword evidence="8" id="KW-1185">Reference proteome</keyword>
<evidence type="ECO:0000313" key="7">
    <source>
        <dbReference type="EMBL" id="ATQ44814.1"/>
    </source>
</evidence>
<evidence type="ECO:0000256" key="4">
    <source>
        <dbReference type="SAM" id="SignalP"/>
    </source>
</evidence>
<protein>
    <recommendedName>
        <fullName evidence="5">Beta/gamma crystallin 'Greek key' domain-containing protein</fullName>
    </recommendedName>
</protein>
<feature type="chain" id="PRO_5014554443" description="Beta/gamma crystallin 'Greek key' domain-containing protein" evidence="4">
    <location>
        <begin position="24"/>
        <end position="325"/>
    </location>
</feature>
<feature type="domain" description="Beta/gamma crystallin 'Greek key'" evidence="5">
    <location>
        <begin position="136"/>
        <end position="175"/>
    </location>
</feature>
<dbReference type="KEGG" id="cmb:CSW64_21705"/>
<keyword evidence="2" id="KW-0677">Repeat</keyword>
<dbReference type="PANTHER" id="PTHR11818:SF42">
    <property type="entry name" value="VOLTAGE-GATED HYDROGEN CHANNEL 1"/>
    <property type="match status" value="1"/>
</dbReference>
<dbReference type="OrthoDB" id="7186950at2"/>
<dbReference type="KEGG" id="cmb:CSW64_00065"/>
<dbReference type="SMART" id="SM00247">
    <property type="entry name" value="XTALbg"/>
    <property type="match status" value="3"/>
</dbReference>
<comment type="similarity">
    <text evidence="1">Belongs to the beta/gamma-crystallin family.</text>
</comment>
<accession>A0A2D2B3M8</accession>
<dbReference type="EMBL" id="CP024201">
    <property type="protein sequence ID" value="ATQ44814.1"/>
    <property type="molecule type" value="Genomic_DNA"/>
</dbReference>
<dbReference type="PANTHER" id="PTHR11818">
    <property type="entry name" value="BETA/GAMMA CRYSTALLIN"/>
    <property type="match status" value="1"/>
</dbReference>
<evidence type="ECO:0000256" key="1">
    <source>
        <dbReference type="ARBA" id="ARBA00009646"/>
    </source>
</evidence>
<dbReference type="RefSeq" id="WP_099620169.1">
    <property type="nucleotide sequence ID" value="NZ_CP024201.1"/>
</dbReference>
<dbReference type="InterPro" id="IPR011024">
    <property type="entry name" value="G_crystallin-like"/>
</dbReference>
<name>A0A2D2B3M8_9CAUL</name>
<feature type="signal peptide" evidence="4">
    <location>
        <begin position="1"/>
        <end position="23"/>
    </location>
</feature>
<feature type="region of interest" description="Disordered" evidence="3">
    <location>
        <begin position="213"/>
        <end position="238"/>
    </location>
</feature>
<feature type="compositionally biased region" description="Gly residues" evidence="3">
    <location>
        <begin position="217"/>
        <end position="238"/>
    </location>
</feature>
<dbReference type="Gene3D" id="2.60.20.10">
    <property type="entry name" value="Crystallins"/>
    <property type="match status" value="3"/>
</dbReference>
<dbReference type="Proteomes" id="UP000228945">
    <property type="component" value="Chromosome"/>
</dbReference>
<feature type="domain" description="Beta/gamma crystallin 'Greek key'" evidence="5">
    <location>
        <begin position="29"/>
        <end position="68"/>
    </location>
</feature>
<organism evidence="7 8">
    <name type="scientific">Caulobacter mirabilis</name>
    <dbReference type="NCBI Taxonomy" id="69666"/>
    <lineage>
        <taxon>Bacteria</taxon>
        <taxon>Pseudomonadati</taxon>
        <taxon>Pseudomonadota</taxon>
        <taxon>Alphaproteobacteria</taxon>
        <taxon>Caulobacterales</taxon>
        <taxon>Caulobacteraceae</taxon>
        <taxon>Caulobacter</taxon>
    </lineage>
</organism>
<dbReference type="AlphaFoldDB" id="A0A2D2B3M8"/>
<feature type="compositionally biased region" description="Gly residues" evidence="3">
    <location>
        <begin position="110"/>
        <end position="133"/>
    </location>
</feature>
<evidence type="ECO:0000256" key="3">
    <source>
        <dbReference type="SAM" id="MobiDB-lite"/>
    </source>
</evidence>
<dbReference type="Pfam" id="PF00030">
    <property type="entry name" value="Crystall"/>
    <property type="match status" value="3"/>
</dbReference>
<gene>
    <name evidence="6" type="ORF">CSW64_00065</name>
    <name evidence="7" type="ORF">CSW64_21705</name>
</gene>
<dbReference type="InterPro" id="IPR001064">
    <property type="entry name" value="Beta/gamma_crystallin"/>
</dbReference>
<reference evidence="7 8" key="1">
    <citation type="submission" date="2017-10" db="EMBL/GenBank/DDBJ databases">
        <title>Genome sequence of Caulobacter mirabilis FWC38.</title>
        <authorList>
            <person name="Fiebig A."/>
            <person name="Crosson S."/>
        </authorList>
    </citation>
    <scope>NUCLEOTIDE SEQUENCE [LARGE SCALE GENOMIC DNA]</scope>
    <source>
        <strain evidence="7 8">FWC 38</strain>
    </source>
</reference>
<evidence type="ECO:0000313" key="8">
    <source>
        <dbReference type="Proteomes" id="UP000228945"/>
    </source>
</evidence>
<feature type="domain" description="Beta/gamma crystallin 'Greek key'" evidence="5">
    <location>
        <begin position="243"/>
        <end position="282"/>
    </location>
</feature>
<dbReference type="InterPro" id="IPR050252">
    <property type="entry name" value="Beta/Gamma-Crystallin"/>
</dbReference>
<evidence type="ECO:0000313" key="6">
    <source>
        <dbReference type="EMBL" id="ATQ40912.1"/>
    </source>
</evidence>
<evidence type="ECO:0000259" key="5">
    <source>
        <dbReference type="PROSITE" id="PS50915"/>
    </source>
</evidence>
<dbReference type="PROSITE" id="PS50915">
    <property type="entry name" value="CRYSTALLIN_BETA_GAMMA"/>
    <property type="match status" value="4"/>
</dbReference>
<sequence length="325" mass="35395">MSNHRIILGAAAIALAVAGAAEAQPSGRERITLYEGPNFTGRSFTADQDISNLPREYNDRAMSVRIVGSWKICENSNYGGRCVDIDRDVSDLRSWGMDRTISSMRNTDSYGGGGGGWNGGGGRPPGGGWGGGSRQPSITFYEGPNFTGRSYYSDQNISNLPREYNDRAMSVRIRGSWRLCENSDYGGRCVDIDRDVSDLRSWGMDRTISSARNTDSYGGGGGGGGGWNGGGGGRPPGGGWRQPTITLYEGPNFSGRSITIDQDYTNLPREYNDRALSLRVQGSWLICQDANYRGQCISVDRDVRDLDRMGLGQAISSLRYEGRDR</sequence>
<proteinExistence type="inferred from homology"/>
<feature type="domain" description="Beta/gamma crystallin 'Greek key'" evidence="5">
    <location>
        <begin position="282"/>
        <end position="322"/>
    </location>
</feature>
<evidence type="ECO:0000256" key="2">
    <source>
        <dbReference type="ARBA" id="ARBA00022737"/>
    </source>
</evidence>
<dbReference type="EMBL" id="CP024201">
    <property type="protein sequence ID" value="ATQ40912.1"/>
    <property type="molecule type" value="Genomic_DNA"/>
</dbReference>